<evidence type="ECO:0000259" key="7">
    <source>
        <dbReference type="Pfam" id="PF01292"/>
    </source>
</evidence>
<comment type="subcellular location">
    <subcellularLocation>
        <location evidence="1">Cell membrane</location>
        <topology evidence="1">Multi-pass membrane protein</topology>
    </subcellularLocation>
</comment>
<evidence type="ECO:0000256" key="4">
    <source>
        <dbReference type="ARBA" id="ARBA00022989"/>
    </source>
</evidence>
<evidence type="ECO:0000256" key="5">
    <source>
        <dbReference type="ARBA" id="ARBA00023136"/>
    </source>
</evidence>
<evidence type="ECO:0000256" key="6">
    <source>
        <dbReference type="SAM" id="Phobius"/>
    </source>
</evidence>
<dbReference type="InterPro" id="IPR051542">
    <property type="entry name" value="Hydrogenase_cytochrome"/>
</dbReference>
<dbReference type="PANTHER" id="PTHR30485">
    <property type="entry name" value="NI/FE-HYDROGENASE 1 B-TYPE CYTOCHROME SUBUNIT"/>
    <property type="match status" value="1"/>
</dbReference>
<evidence type="ECO:0000313" key="9">
    <source>
        <dbReference type="Proteomes" id="UP001211204"/>
    </source>
</evidence>
<dbReference type="Proteomes" id="UP001211204">
    <property type="component" value="Chromosome"/>
</dbReference>
<dbReference type="SUPFAM" id="SSF81342">
    <property type="entry name" value="Transmembrane di-heme cytochromes"/>
    <property type="match status" value="1"/>
</dbReference>
<keyword evidence="4 6" id="KW-1133">Transmembrane helix</keyword>
<dbReference type="InterPro" id="IPR016174">
    <property type="entry name" value="Di-haem_cyt_TM"/>
</dbReference>
<accession>A0ABN6TU99</accession>
<dbReference type="Gene3D" id="1.20.950.20">
    <property type="entry name" value="Transmembrane di-heme cytochromes, Chain C"/>
    <property type="match status" value="1"/>
</dbReference>
<evidence type="ECO:0000256" key="1">
    <source>
        <dbReference type="ARBA" id="ARBA00004651"/>
    </source>
</evidence>
<sequence>MGTRYARFTQFLKGPVEMIKHAKSLLSGNQHSTPGHNPVGGIVMVGLMLLILLIGLTGYFSVKEFLGDLMGEAHEAIASLALAVVVVHVAAAIIMSLLQKENLVRSMVTGKKQGLPEEAIRFPQYLIGLLLVLGSIYCFYMIMTGAAPSLTQ</sequence>
<evidence type="ECO:0000256" key="2">
    <source>
        <dbReference type="ARBA" id="ARBA00022475"/>
    </source>
</evidence>
<dbReference type="InterPro" id="IPR011577">
    <property type="entry name" value="Cyt_b561_bac/Ni-Hgenase"/>
</dbReference>
<proteinExistence type="predicted"/>
<feature type="transmembrane region" description="Helical" evidence="6">
    <location>
        <begin position="39"/>
        <end position="62"/>
    </location>
</feature>
<feature type="domain" description="Cytochrome b561 bacterial/Ni-hydrogenase" evidence="7">
    <location>
        <begin position="5"/>
        <end position="110"/>
    </location>
</feature>
<evidence type="ECO:0000313" key="8">
    <source>
        <dbReference type="EMBL" id="BDT79430.1"/>
    </source>
</evidence>
<dbReference type="Pfam" id="PF01292">
    <property type="entry name" value="Ni_hydr_CYTB"/>
    <property type="match status" value="1"/>
</dbReference>
<dbReference type="PANTHER" id="PTHR30485:SF2">
    <property type="entry name" value="BLL0597 PROTEIN"/>
    <property type="match status" value="1"/>
</dbReference>
<feature type="transmembrane region" description="Helical" evidence="6">
    <location>
        <begin position="77"/>
        <end position="98"/>
    </location>
</feature>
<protein>
    <recommendedName>
        <fullName evidence="7">Cytochrome b561 bacterial/Ni-hydrogenase domain-containing protein</fullName>
    </recommendedName>
</protein>
<gene>
    <name evidence="8" type="ORF">PKF032_13180</name>
</gene>
<keyword evidence="5 6" id="KW-0472">Membrane</keyword>
<keyword evidence="9" id="KW-1185">Reference proteome</keyword>
<organism evidence="8 9">
    <name type="scientific">Polynucleobacter yangtzensis</name>
    <dbReference type="NCBI Taxonomy" id="1743159"/>
    <lineage>
        <taxon>Bacteria</taxon>
        <taxon>Pseudomonadati</taxon>
        <taxon>Pseudomonadota</taxon>
        <taxon>Betaproteobacteria</taxon>
        <taxon>Burkholderiales</taxon>
        <taxon>Burkholderiaceae</taxon>
        <taxon>Polynucleobacter</taxon>
    </lineage>
</organism>
<feature type="transmembrane region" description="Helical" evidence="6">
    <location>
        <begin position="119"/>
        <end position="142"/>
    </location>
</feature>
<keyword evidence="3 6" id="KW-0812">Transmembrane</keyword>
<keyword evidence="2" id="KW-1003">Cell membrane</keyword>
<evidence type="ECO:0000256" key="3">
    <source>
        <dbReference type="ARBA" id="ARBA00022692"/>
    </source>
</evidence>
<reference evidence="8 9" key="1">
    <citation type="submission" date="2022-11" db="EMBL/GenBank/DDBJ databases">
        <title>Complete Genome Sequences of three Polynucleobacter sp. Subcluster PnecC Strains KF022, KF023, and KF032 Isolated from a Shallow Eutrophic Lake in Japan.</title>
        <authorList>
            <person name="Ogata Y."/>
            <person name="Watanabe K."/>
            <person name="Takemine S."/>
            <person name="Shindo C."/>
            <person name="Kurokawa R."/>
            <person name="Suda W."/>
        </authorList>
    </citation>
    <scope>NUCLEOTIDE SEQUENCE [LARGE SCALE GENOMIC DNA]</scope>
    <source>
        <strain evidence="8 9">KF032</strain>
    </source>
</reference>
<dbReference type="EMBL" id="AP026974">
    <property type="protein sequence ID" value="BDT79430.1"/>
    <property type="molecule type" value="Genomic_DNA"/>
</dbReference>
<name>A0ABN6TU99_9BURK</name>